<dbReference type="KEGG" id="loa:LOAG_11442"/>
<organism evidence="1">
    <name type="scientific">Loa loa</name>
    <name type="common">Eye worm</name>
    <name type="synonym">Filaria loa</name>
    <dbReference type="NCBI Taxonomy" id="7209"/>
    <lineage>
        <taxon>Eukaryota</taxon>
        <taxon>Metazoa</taxon>
        <taxon>Ecdysozoa</taxon>
        <taxon>Nematoda</taxon>
        <taxon>Chromadorea</taxon>
        <taxon>Rhabditida</taxon>
        <taxon>Spirurina</taxon>
        <taxon>Spiruromorpha</taxon>
        <taxon>Filarioidea</taxon>
        <taxon>Onchocercidae</taxon>
        <taxon>Loa</taxon>
    </lineage>
</organism>
<evidence type="ECO:0000313" key="1">
    <source>
        <dbReference type="EMBL" id="EFO17062.1"/>
    </source>
</evidence>
<proteinExistence type="predicted"/>
<gene>
    <name evidence="1" type="ORF">LOAG_11442</name>
</gene>
<name>A0A1S0TNJ6_LOALO</name>
<sequence>MSKLMLISALLSECCPLQNNHFTLISLDDSINFVDGTDAAGSKLQVYFYAVFFRFAEYLMHFAIHMDLCDFEYISFHINSDEFCTQISLSLYGRHRFTARVEKLSNLQNF</sequence>
<dbReference type="InParanoid" id="A0A1S0TNJ6"/>
<dbReference type="EMBL" id="JH712485">
    <property type="protein sequence ID" value="EFO17062.1"/>
    <property type="molecule type" value="Genomic_DNA"/>
</dbReference>
<dbReference type="AlphaFoldDB" id="A0A1S0TNJ6"/>
<dbReference type="CTD" id="9948896"/>
<accession>A0A1S0TNJ6</accession>
<dbReference type="RefSeq" id="XP_003147009.1">
    <property type="nucleotide sequence ID" value="XM_003146961.1"/>
</dbReference>
<reference evidence="1" key="1">
    <citation type="submission" date="2012-04" db="EMBL/GenBank/DDBJ databases">
        <title>The Genome Sequence of Loa loa.</title>
        <authorList>
            <consortium name="The Broad Institute Genome Sequencing Platform"/>
            <consortium name="Broad Institute Genome Sequencing Center for Infectious Disease"/>
            <person name="Nutman T.B."/>
            <person name="Fink D.L."/>
            <person name="Russ C."/>
            <person name="Young S."/>
            <person name="Zeng Q."/>
            <person name="Gargeya S."/>
            <person name="Alvarado L."/>
            <person name="Berlin A."/>
            <person name="Chapman S.B."/>
            <person name="Chen Z."/>
            <person name="Freedman E."/>
            <person name="Gellesch M."/>
            <person name="Goldberg J."/>
            <person name="Griggs A."/>
            <person name="Gujja S."/>
            <person name="Heilman E.R."/>
            <person name="Heiman D."/>
            <person name="Howarth C."/>
            <person name="Mehta T."/>
            <person name="Neiman D."/>
            <person name="Pearson M."/>
            <person name="Roberts A."/>
            <person name="Saif S."/>
            <person name="Shea T."/>
            <person name="Shenoy N."/>
            <person name="Sisk P."/>
            <person name="Stolte C."/>
            <person name="Sykes S."/>
            <person name="White J."/>
            <person name="Yandava C."/>
            <person name="Haas B."/>
            <person name="Henn M.R."/>
            <person name="Nusbaum C."/>
            <person name="Birren B."/>
        </authorList>
    </citation>
    <scope>NUCLEOTIDE SEQUENCE [LARGE SCALE GENOMIC DNA]</scope>
</reference>
<dbReference type="GeneID" id="9948896"/>
<protein>
    <submittedName>
        <fullName evidence="1">Uncharacterized protein</fullName>
    </submittedName>
</protein>